<evidence type="ECO:0000256" key="8">
    <source>
        <dbReference type="RuleBase" id="RU363032"/>
    </source>
</evidence>
<dbReference type="InterPro" id="IPR043429">
    <property type="entry name" value="ArtM/GltK/GlnP/TcyL/YhdX-like"/>
</dbReference>
<proteinExistence type="inferred from homology"/>
<keyword evidence="2 8" id="KW-0813">Transport</keyword>
<keyword evidence="11" id="KW-1185">Reference proteome</keyword>
<dbReference type="NCBIfam" id="TIGR01726">
    <property type="entry name" value="HEQRo_perm_3TM"/>
    <property type="match status" value="1"/>
</dbReference>
<dbReference type="RefSeq" id="WP_113035564.1">
    <property type="nucleotide sequence ID" value="NZ_QMFB01000032.1"/>
</dbReference>
<dbReference type="NCBIfam" id="TIGR03004">
    <property type="entry name" value="ectoine_ehuC"/>
    <property type="match status" value="1"/>
</dbReference>
<dbReference type="Pfam" id="PF00528">
    <property type="entry name" value="BPD_transp_1"/>
    <property type="match status" value="1"/>
</dbReference>
<keyword evidence="7 8" id="KW-0472">Membrane</keyword>
<evidence type="ECO:0000256" key="3">
    <source>
        <dbReference type="ARBA" id="ARBA00022475"/>
    </source>
</evidence>
<keyword evidence="4 8" id="KW-0812">Transmembrane</keyword>
<accession>A0A329LYA0</accession>
<dbReference type="Gene3D" id="1.10.3720.10">
    <property type="entry name" value="MetI-like"/>
    <property type="match status" value="1"/>
</dbReference>
<keyword evidence="6 8" id="KW-1133">Transmembrane helix</keyword>
<dbReference type="GO" id="GO:0043190">
    <property type="term" value="C:ATP-binding cassette (ABC) transporter complex"/>
    <property type="evidence" value="ECO:0007669"/>
    <property type="project" value="InterPro"/>
</dbReference>
<evidence type="ECO:0000256" key="4">
    <source>
        <dbReference type="ARBA" id="ARBA00022692"/>
    </source>
</evidence>
<sequence length="219" mass="24545">MLQTSIWEFTPLLLRGALITIEVTLAATVAAVLCAFLSGFLRLSKSRFLRLIGTVYVEVFRGTSLLVQLFWLYFALPILLDIHISAMSAAIAAIGLNYGAYGSEVVRSSIVSVPKGQYEAATALNMNPWLRMRRVVLPQALPLMLPSFGNLQIELLKGTSLVYLITLTDLTYQGMILRSYDSSKTPEIFAMLLFLYFILAYSFTWVIRFLERRSAKGRA</sequence>
<comment type="similarity">
    <text evidence="8">Belongs to the binding-protein-dependent transport system permease family.</text>
</comment>
<dbReference type="PANTHER" id="PTHR30614:SF0">
    <property type="entry name" value="L-CYSTINE TRANSPORT SYSTEM PERMEASE PROTEIN TCYL"/>
    <property type="match status" value="1"/>
</dbReference>
<dbReference type="GO" id="GO:0022857">
    <property type="term" value="F:transmembrane transporter activity"/>
    <property type="evidence" value="ECO:0007669"/>
    <property type="project" value="InterPro"/>
</dbReference>
<evidence type="ECO:0000259" key="9">
    <source>
        <dbReference type="PROSITE" id="PS50928"/>
    </source>
</evidence>
<evidence type="ECO:0000313" key="11">
    <source>
        <dbReference type="Proteomes" id="UP000250369"/>
    </source>
</evidence>
<feature type="domain" description="ABC transmembrane type-1" evidence="9">
    <location>
        <begin position="17"/>
        <end position="207"/>
    </location>
</feature>
<dbReference type="AlphaFoldDB" id="A0A329LYA0"/>
<dbReference type="Proteomes" id="UP000250369">
    <property type="component" value="Unassembled WGS sequence"/>
</dbReference>
<comment type="caution">
    <text evidence="10">The sequence shown here is derived from an EMBL/GenBank/DDBJ whole genome shotgun (WGS) entry which is preliminary data.</text>
</comment>
<evidence type="ECO:0000313" key="10">
    <source>
        <dbReference type="EMBL" id="RAV12674.1"/>
    </source>
</evidence>
<dbReference type="OrthoDB" id="9805999at2"/>
<dbReference type="InterPro" id="IPR010065">
    <property type="entry name" value="AA_ABC_transptr_permease_3TM"/>
</dbReference>
<name>A0A329LYA0_9BACL</name>
<dbReference type="PROSITE" id="PS50928">
    <property type="entry name" value="ABC_TM1"/>
    <property type="match status" value="1"/>
</dbReference>
<feature type="transmembrane region" description="Helical" evidence="8">
    <location>
        <begin position="188"/>
        <end position="210"/>
    </location>
</feature>
<gene>
    <name evidence="10" type="primary">ehuC</name>
    <name evidence="10" type="ORF">DQG23_34410</name>
</gene>
<protein>
    <submittedName>
        <fullName evidence="10">Ectoine/hydroxyectoine ABC transporter permease subunit EhuC</fullName>
    </submittedName>
</protein>
<evidence type="ECO:0000256" key="2">
    <source>
        <dbReference type="ARBA" id="ARBA00022448"/>
    </source>
</evidence>
<keyword evidence="3" id="KW-1003">Cell membrane</keyword>
<dbReference type="InterPro" id="IPR035906">
    <property type="entry name" value="MetI-like_sf"/>
</dbReference>
<dbReference type="InterPro" id="IPR000515">
    <property type="entry name" value="MetI-like"/>
</dbReference>
<dbReference type="CDD" id="cd06261">
    <property type="entry name" value="TM_PBP2"/>
    <property type="match status" value="1"/>
</dbReference>
<evidence type="ECO:0000256" key="5">
    <source>
        <dbReference type="ARBA" id="ARBA00022970"/>
    </source>
</evidence>
<evidence type="ECO:0000256" key="6">
    <source>
        <dbReference type="ARBA" id="ARBA00022989"/>
    </source>
</evidence>
<dbReference type="EMBL" id="QMFB01000032">
    <property type="protein sequence ID" value="RAV12674.1"/>
    <property type="molecule type" value="Genomic_DNA"/>
</dbReference>
<evidence type="ECO:0000256" key="7">
    <source>
        <dbReference type="ARBA" id="ARBA00023136"/>
    </source>
</evidence>
<organism evidence="10 11">
    <name type="scientific">Paenibacillus contaminans</name>
    <dbReference type="NCBI Taxonomy" id="450362"/>
    <lineage>
        <taxon>Bacteria</taxon>
        <taxon>Bacillati</taxon>
        <taxon>Bacillota</taxon>
        <taxon>Bacilli</taxon>
        <taxon>Bacillales</taxon>
        <taxon>Paenibacillaceae</taxon>
        <taxon>Paenibacillus</taxon>
    </lineage>
</organism>
<dbReference type="GO" id="GO:0006865">
    <property type="term" value="P:amino acid transport"/>
    <property type="evidence" value="ECO:0007669"/>
    <property type="project" value="UniProtKB-KW"/>
</dbReference>
<keyword evidence="5" id="KW-0029">Amino-acid transport</keyword>
<comment type="subcellular location">
    <subcellularLocation>
        <location evidence="1 8">Cell membrane</location>
        <topology evidence="1 8">Multi-pass membrane protein</topology>
    </subcellularLocation>
</comment>
<dbReference type="InterPro" id="IPR014342">
    <property type="entry name" value="Ectoine_EhuC"/>
</dbReference>
<feature type="transmembrane region" description="Helical" evidence="8">
    <location>
        <begin position="12"/>
        <end position="43"/>
    </location>
</feature>
<evidence type="ECO:0000256" key="1">
    <source>
        <dbReference type="ARBA" id="ARBA00004651"/>
    </source>
</evidence>
<dbReference type="PANTHER" id="PTHR30614">
    <property type="entry name" value="MEMBRANE COMPONENT OF AMINO ACID ABC TRANSPORTER"/>
    <property type="match status" value="1"/>
</dbReference>
<reference evidence="10 11" key="1">
    <citation type="journal article" date="2009" name="Int. J. Syst. Evol. Microbiol.">
        <title>Paenibacillus contaminans sp. nov., isolated from a contaminated laboratory plate.</title>
        <authorList>
            <person name="Chou J.H."/>
            <person name="Lee J.H."/>
            <person name="Lin M.C."/>
            <person name="Chang P.S."/>
            <person name="Arun A.B."/>
            <person name="Young C.C."/>
            <person name="Chen W.M."/>
        </authorList>
    </citation>
    <scope>NUCLEOTIDE SEQUENCE [LARGE SCALE GENOMIC DNA]</scope>
    <source>
        <strain evidence="10 11">CKOBP-6</strain>
    </source>
</reference>
<dbReference type="SUPFAM" id="SSF161098">
    <property type="entry name" value="MetI-like"/>
    <property type="match status" value="1"/>
</dbReference>